<feature type="transmembrane region" description="Helical" evidence="1">
    <location>
        <begin position="94"/>
        <end position="113"/>
    </location>
</feature>
<proteinExistence type="predicted"/>
<feature type="transmembrane region" description="Helical" evidence="1">
    <location>
        <begin position="269"/>
        <end position="295"/>
    </location>
</feature>
<feature type="transmembrane region" description="Helical" evidence="1">
    <location>
        <begin position="18"/>
        <end position="35"/>
    </location>
</feature>
<protein>
    <submittedName>
        <fullName evidence="2">AbrB family transcriptional regulator</fullName>
    </submittedName>
</protein>
<dbReference type="PIRSF" id="PIRSF038991">
    <property type="entry name" value="Protein_AbrB"/>
    <property type="match status" value="1"/>
</dbReference>
<evidence type="ECO:0000313" key="3">
    <source>
        <dbReference type="Proteomes" id="UP001499910"/>
    </source>
</evidence>
<feature type="transmembrane region" description="Helical" evidence="1">
    <location>
        <begin position="328"/>
        <end position="349"/>
    </location>
</feature>
<dbReference type="PANTHER" id="PTHR38457">
    <property type="entry name" value="REGULATOR ABRB-RELATED"/>
    <property type="match status" value="1"/>
</dbReference>
<dbReference type="RefSeq" id="WP_259550122.1">
    <property type="nucleotide sequence ID" value="NZ_BAABHW010000002.1"/>
</dbReference>
<gene>
    <name evidence="2" type="ORF">GCM10023209_15490</name>
</gene>
<keyword evidence="1" id="KW-0812">Transmembrane</keyword>
<name>A0ABP9L5L5_9RHOB</name>
<comment type="caution">
    <text evidence="2">The sequence shown here is derived from an EMBL/GenBank/DDBJ whole genome shotgun (WGS) entry which is preliminary data.</text>
</comment>
<dbReference type="InterPro" id="IPR007820">
    <property type="entry name" value="AbrB_fam"/>
</dbReference>
<organism evidence="2 3">
    <name type="scientific">[Roseibacterium] beibuensis</name>
    <dbReference type="NCBI Taxonomy" id="1193142"/>
    <lineage>
        <taxon>Bacteria</taxon>
        <taxon>Pseudomonadati</taxon>
        <taxon>Pseudomonadota</taxon>
        <taxon>Alphaproteobacteria</taxon>
        <taxon>Rhodobacterales</taxon>
        <taxon>Roseobacteraceae</taxon>
        <taxon>Roseicyclus</taxon>
    </lineage>
</organism>
<dbReference type="Proteomes" id="UP001499910">
    <property type="component" value="Unassembled WGS sequence"/>
</dbReference>
<keyword evidence="1" id="KW-0472">Membrane</keyword>
<dbReference type="Pfam" id="PF05145">
    <property type="entry name" value="AbrB"/>
    <property type="match status" value="1"/>
</dbReference>
<feature type="transmembrane region" description="Helical" evidence="1">
    <location>
        <begin position="158"/>
        <end position="177"/>
    </location>
</feature>
<sequence length="361" mass="37714">MSFPADAWFRAHPVRRQGLTLVLAGIGAVLFWALGFPLPVLFGPLAACLVASLAGAPLKGVRPLSQGMRTILGVAIGASLTPAVIGLLPQMAASVALVPLYIVVIALIGVPFFRKVYKFDAPTAWYAAMPGGLQDMVMFGQEAGADTRALALIHATRMMIVVTIAPIVLTQGFGVSLDNPIGQPASDIPLHELAIMALAAIGGWALAVRIGLFGAPMLGPLIVAGILTLTDVIHHRPPAEAILAAQFFIGITLGAGYIGVTWHEIRRDVVAAVFFVLMLSAVTLGFTELVILTGLAPPVDAFLAFAPAGQAEMTVLAIVVGADLGYVVVHHLTRVFLVIMGAPVAAHLFKIGKAGRDPKDQ</sequence>
<reference evidence="3" key="1">
    <citation type="journal article" date="2019" name="Int. J. Syst. Evol. Microbiol.">
        <title>The Global Catalogue of Microorganisms (GCM) 10K type strain sequencing project: providing services to taxonomists for standard genome sequencing and annotation.</title>
        <authorList>
            <consortium name="The Broad Institute Genomics Platform"/>
            <consortium name="The Broad Institute Genome Sequencing Center for Infectious Disease"/>
            <person name="Wu L."/>
            <person name="Ma J."/>
        </authorList>
    </citation>
    <scope>NUCLEOTIDE SEQUENCE [LARGE SCALE GENOMIC DNA]</scope>
    <source>
        <strain evidence="3">JCM 18015</strain>
    </source>
</reference>
<feature type="transmembrane region" description="Helical" evidence="1">
    <location>
        <begin position="197"/>
        <end position="229"/>
    </location>
</feature>
<keyword evidence="3" id="KW-1185">Reference proteome</keyword>
<evidence type="ECO:0000313" key="2">
    <source>
        <dbReference type="EMBL" id="GAA5071579.1"/>
    </source>
</evidence>
<evidence type="ECO:0000256" key="1">
    <source>
        <dbReference type="SAM" id="Phobius"/>
    </source>
</evidence>
<dbReference type="PANTHER" id="PTHR38457:SF1">
    <property type="entry name" value="REGULATOR ABRB-RELATED"/>
    <property type="match status" value="1"/>
</dbReference>
<accession>A0ABP9L5L5</accession>
<keyword evidence="1" id="KW-1133">Transmembrane helix</keyword>
<dbReference type="EMBL" id="BAABHW010000002">
    <property type="protein sequence ID" value="GAA5071579.1"/>
    <property type="molecule type" value="Genomic_DNA"/>
</dbReference>
<feature type="transmembrane region" description="Helical" evidence="1">
    <location>
        <begin position="302"/>
        <end position="322"/>
    </location>
</feature>
<feature type="transmembrane region" description="Helical" evidence="1">
    <location>
        <begin position="241"/>
        <end position="263"/>
    </location>
</feature>